<proteinExistence type="predicted"/>
<evidence type="ECO:0000313" key="2">
    <source>
        <dbReference type="Proteomes" id="UP000194546"/>
    </source>
</evidence>
<evidence type="ECO:0000313" key="1">
    <source>
        <dbReference type="EMBL" id="OTP76950.1"/>
    </source>
</evidence>
<sequence>MASRLYRIEGADLGWPPCTGQDFAENAWWWSTRAEAHRLCLMYGR</sequence>
<protein>
    <submittedName>
        <fullName evidence="1">Uncharacterized protein</fullName>
    </submittedName>
</protein>
<gene>
    <name evidence="1" type="ORF">PAMC26510_11125</name>
</gene>
<dbReference type="Proteomes" id="UP000194546">
    <property type="component" value="Unassembled WGS sequence"/>
</dbReference>
<name>A0A242MZU2_CABSO</name>
<comment type="caution">
    <text evidence="1">The sequence shown here is derived from an EMBL/GenBank/DDBJ whole genome shotgun (WGS) entry which is preliminary data.</text>
</comment>
<dbReference type="AlphaFoldDB" id="A0A242MZU2"/>
<organism evidence="1 2">
    <name type="scientific">Caballeronia sordidicola</name>
    <name type="common">Burkholderia sordidicola</name>
    <dbReference type="NCBI Taxonomy" id="196367"/>
    <lineage>
        <taxon>Bacteria</taxon>
        <taxon>Pseudomonadati</taxon>
        <taxon>Pseudomonadota</taxon>
        <taxon>Betaproteobacteria</taxon>
        <taxon>Burkholderiales</taxon>
        <taxon>Burkholderiaceae</taxon>
        <taxon>Caballeronia</taxon>
    </lineage>
</organism>
<reference evidence="1 2" key="1">
    <citation type="submission" date="2017-03" db="EMBL/GenBank/DDBJ databases">
        <title>Genome analysis of strain PAMC 26510.</title>
        <authorList>
            <person name="Oh H.-M."/>
            <person name="Yang J.-A."/>
        </authorList>
    </citation>
    <scope>NUCLEOTIDE SEQUENCE [LARGE SCALE GENOMIC DNA]</scope>
    <source>
        <strain evidence="1 2">PAMC 26510</strain>
    </source>
</reference>
<dbReference type="EMBL" id="NBTY01000055">
    <property type="protein sequence ID" value="OTP76950.1"/>
    <property type="molecule type" value="Genomic_DNA"/>
</dbReference>
<accession>A0A242MZU2</accession>